<proteinExistence type="predicted"/>
<evidence type="ECO:0000256" key="1">
    <source>
        <dbReference type="SAM" id="MobiDB-lite"/>
    </source>
</evidence>
<feature type="compositionally biased region" description="Basic and acidic residues" evidence="1">
    <location>
        <begin position="698"/>
        <end position="712"/>
    </location>
</feature>
<evidence type="ECO:0000313" key="2">
    <source>
        <dbReference type="EMBL" id="OLP79382.1"/>
    </source>
</evidence>
<comment type="caution">
    <text evidence="2">The sequence shown here is derived from an EMBL/GenBank/DDBJ whole genome shotgun (WGS) entry which is preliminary data.</text>
</comment>
<protein>
    <recommendedName>
        <fullName evidence="4">Methyltransferase FkbM domain-containing protein</fullName>
    </recommendedName>
</protein>
<reference evidence="2 3" key="1">
    <citation type="submission" date="2016-02" db="EMBL/GenBank/DDBJ databases">
        <title>Genome analysis of coral dinoflagellate symbionts highlights evolutionary adaptations to a symbiotic lifestyle.</title>
        <authorList>
            <person name="Aranda M."/>
            <person name="Li Y."/>
            <person name="Liew Y.J."/>
            <person name="Baumgarten S."/>
            <person name="Simakov O."/>
            <person name="Wilson M."/>
            <person name="Piel J."/>
            <person name="Ashoor H."/>
            <person name="Bougouffa S."/>
            <person name="Bajic V.B."/>
            <person name="Ryu T."/>
            <person name="Ravasi T."/>
            <person name="Bayer T."/>
            <person name="Micklem G."/>
            <person name="Kim H."/>
            <person name="Bhak J."/>
            <person name="Lajeunesse T.C."/>
            <person name="Voolstra C.R."/>
        </authorList>
    </citation>
    <scope>NUCLEOTIDE SEQUENCE [LARGE SCALE GENOMIC DNA]</scope>
    <source>
        <strain evidence="2 3">CCMP2467</strain>
    </source>
</reference>
<sequence>MVEWCAQLLGFATSGQLLQRCCYRDTMDSACNFEFSEKIDAKCCQRDTEAVGFYGFLLPPRSFSVNGAMHALDPCAPLELGRRCLFGYDTFQILGTNPEEEMHAMGFIGKEQGKMVSISLPTSPPLMQPARVNDDAENEPVFYHRLFHKYAEAIPQGIWELTHYLENRPRFRALRRLGRSCVQTEAALAGAMADTTAVPWLALRWRERGNGVFRSFVNLGARDGILEDPLAPLLLDPQREDMLAVGVEMDPDICQLHRANLPHVRLLCTQISKDTMPEIIGALPRSFQKVRNSSFWRPRLDVLKVDLDGADCDIALSFLSSVPAKLVVLEVFDGLPPPLRFALHEHAKLASWGHLTIWGCSLSYQVHMLRPLGYNLIWYGAGNAIYVHRSVASQLGLFRLDEVDCYVKNVIMAMWPSGRRMRRWFYEEPLNETFLDAQRSVERFLFALLTLSMRLEDARLKRCPGIDALDLIAMAELFFDVDSAGGIEKYFKLNDRGSNNHCRLQWAVVYLGDRCCARRARRCAGRFDFAAGAFPTSGQRPFTTVGCFGHKQPDFQVYQLLAPTGPRRGLRRLNCRTTLHISTRISGSGSASTIAAEQDPASGTITSTELRSDVAEPPYGGAATEFHEGYATTYLVDYRYYTTVGSDHSSRLQAEVQRQMEEYNMKYQEEQRGPASPDPMALLAGGIAQLQAAMLSHMKDKARDKEEDRSPETVKPGSNVLPSLPEVNQQTSSVDIMDWLEVITTTMQDLSDGSAEWWSRVRALAYEAYSRWTSASPVEKLSILPPREEALESGKWSRVNSRAASMVLMALPDAVKQVIEGVGALAEEM</sequence>
<dbReference type="OrthoDB" id="443429at2759"/>
<evidence type="ECO:0000313" key="3">
    <source>
        <dbReference type="Proteomes" id="UP000186817"/>
    </source>
</evidence>
<accession>A0A1Q9C8W3</accession>
<dbReference type="EMBL" id="LSRX01001492">
    <property type="protein sequence ID" value="OLP79382.1"/>
    <property type="molecule type" value="Genomic_DNA"/>
</dbReference>
<dbReference type="AlphaFoldDB" id="A0A1Q9C8W3"/>
<gene>
    <name evidence="2" type="ORF">AK812_SmicGene40339</name>
</gene>
<feature type="region of interest" description="Disordered" evidence="1">
    <location>
        <begin position="698"/>
        <end position="725"/>
    </location>
</feature>
<name>A0A1Q9C8W3_SYMMI</name>
<organism evidence="2 3">
    <name type="scientific">Symbiodinium microadriaticum</name>
    <name type="common">Dinoflagellate</name>
    <name type="synonym">Zooxanthella microadriatica</name>
    <dbReference type="NCBI Taxonomy" id="2951"/>
    <lineage>
        <taxon>Eukaryota</taxon>
        <taxon>Sar</taxon>
        <taxon>Alveolata</taxon>
        <taxon>Dinophyceae</taxon>
        <taxon>Suessiales</taxon>
        <taxon>Symbiodiniaceae</taxon>
        <taxon>Symbiodinium</taxon>
    </lineage>
</organism>
<evidence type="ECO:0008006" key="4">
    <source>
        <dbReference type="Google" id="ProtNLM"/>
    </source>
</evidence>
<dbReference type="Proteomes" id="UP000186817">
    <property type="component" value="Unassembled WGS sequence"/>
</dbReference>
<keyword evidence="3" id="KW-1185">Reference proteome</keyword>